<dbReference type="Proteomes" id="UP001201980">
    <property type="component" value="Unassembled WGS sequence"/>
</dbReference>
<dbReference type="PROSITE" id="PS00061">
    <property type="entry name" value="ADH_SHORT"/>
    <property type="match status" value="1"/>
</dbReference>
<evidence type="ECO:0000313" key="3">
    <source>
        <dbReference type="EMBL" id="KAJ2906247.1"/>
    </source>
</evidence>
<organism evidence="3 4">
    <name type="scientific">Zalerion maritima</name>
    <dbReference type="NCBI Taxonomy" id="339359"/>
    <lineage>
        <taxon>Eukaryota</taxon>
        <taxon>Fungi</taxon>
        <taxon>Dikarya</taxon>
        <taxon>Ascomycota</taxon>
        <taxon>Pezizomycotina</taxon>
        <taxon>Sordariomycetes</taxon>
        <taxon>Lulworthiomycetidae</taxon>
        <taxon>Lulworthiales</taxon>
        <taxon>Lulworthiaceae</taxon>
        <taxon>Zalerion</taxon>
    </lineage>
</organism>
<evidence type="ECO:0000256" key="2">
    <source>
        <dbReference type="ARBA" id="ARBA00023002"/>
    </source>
</evidence>
<dbReference type="Gene3D" id="3.40.50.720">
    <property type="entry name" value="NAD(P)-binding Rossmann-like Domain"/>
    <property type="match status" value="2"/>
</dbReference>
<dbReference type="InterPro" id="IPR020904">
    <property type="entry name" value="Sc_DH/Rdtase_CS"/>
</dbReference>
<dbReference type="SUPFAM" id="SSF51735">
    <property type="entry name" value="NAD(P)-binding Rossmann-fold domains"/>
    <property type="match status" value="1"/>
</dbReference>
<dbReference type="AlphaFoldDB" id="A0AAD5WUT1"/>
<accession>A0AAD5WUT1</accession>
<reference evidence="3" key="1">
    <citation type="submission" date="2022-07" db="EMBL/GenBank/DDBJ databases">
        <title>Draft genome sequence of Zalerion maritima ATCC 34329, a (micro)plastics degrading marine fungus.</title>
        <authorList>
            <person name="Paco A."/>
            <person name="Goncalves M.F.M."/>
            <person name="Rocha-Santos T.A.P."/>
            <person name="Alves A."/>
        </authorList>
    </citation>
    <scope>NUCLEOTIDE SEQUENCE</scope>
    <source>
        <strain evidence="3">ATCC 34329</strain>
    </source>
</reference>
<comment type="similarity">
    <text evidence="1">Belongs to the short-chain dehydrogenases/reductases (SDR) family.</text>
</comment>
<dbReference type="EMBL" id="JAKWBI020000016">
    <property type="protein sequence ID" value="KAJ2906247.1"/>
    <property type="molecule type" value="Genomic_DNA"/>
</dbReference>
<evidence type="ECO:0000256" key="1">
    <source>
        <dbReference type="ARBA" id="ARBA00006484"/>
    </source>
</evidence>
<gene>
    <name evidence="3" type="ORF">MKZ38_002326</name>
</gene>
<sequence length="203" mass="22290">MFNFTAKQVYFYPTCIGCKQGVRKVAAKIRSEHGNPPVQIKNAGIGNGSTVEDLEENRLRAVSDVNIISYFFLATNVDYSCTKAAAMAFHEGLGQELRLIHNAPRVKTSVVHPTKVRTEMIDYLVKSGKLNSTTGLPDDVAGAVINQLYSGYKAQLVVPPSLGWVSLVRGTPSWFREYIRNSLSAMLIKAGHGHAPRREGVDP</sequence>
<dbReference type="GO" id="GO:0016616">
    <property type="term" value="F:oxidoreductase activity, acting on the CH-OH group of donors, NAD or NADP as acceptor"/>
    <property type="evidence" value="ECO:0007669"/>
    <property type="project" value="TreeGrafter"/>
</dbReference>
<protein>
    <submittedName>
        <fullName evidence="3">Uncharacterized protein</fullName>
    </submittedName>
</protein>
<evidence type="ECO:0000313" key="4">
    <source>
        <dbReference type="Proteomes" id="UP001201980"/>
    </source>
</evidence>
<keyword evidence="4" id="KW-1185">Reference proteome</keyword>
<comment type="caution">
    <text evidence="3">The sequence shown here is derived from an EMBL/GenBank/DDBJ whole genome shotgun (WGS) entry which is preliminary data.</text>
</comment>
<keyword evidence="2" id="KW-0560">Oxidoreductase</keyword>
<dbReference type="PANTHER" id="PTHR24322:SF736">
    <property type="entry name" value="RETINOL DEHYDROGENASE 10"/>
    <property type="match status" value="1"/>
</dbReference>
<proteinExistence type="inferred from homology"/>
<name>A0AAD5WUT1_9PEZI</name>
<dbReference type="PANTHER" id="PTHR24322">
    <property type="entry name" value="PKSB"/>
    <property type="match status" value="1"/>
</dbReference>
<dbReference type="InterPro" id="IPR036291">
    <property type="entry name" value="NAD(P)-bd_dom_sf"/>
</dbReference>